<dbReference type="PANTHER" id="PTHR30024:SF47">
    <property type="entry name" value="TAURINE-BINDING PERIPLASMIC PROTEIN"/>
    <property type="match status" value="1"/>
</dbReference>
<sequence>MLNRRDWGQWCAATVLVSGAAGVQAASAASLAGGSQRLVVAVANKAAFCYLPLTIAERLGYFAAEGLALEVREYADASAAVRALLDGSAQMLSGSYSTTQMMRAHDEYLSAILMQALAPQIVLGASHRTMQSFRSARDLRGRRIGVTALGSASHRIASLALNRAGIRPQDVRFVPLSSPVDMLAAFRGGEIDALCHPDPLITRLEQSGELRVLLDTRTVRGTKELFGGPLPAACLAVTTEWMAANPVMCQASANAMVRALKWLRTAGPSDINKAVPEAYFQGDRSLYLAAFERAREAWASDGVMPESGPQTVANMLRRFSEIPELDDKRLSSTFTNQFALKAKTRFRA</sequence>
<dbReference type="EMBL" id="LVWD01000007">
    <property type="protein sequence ID" value="OAD42744.1"/>
    <property type="molecule type" value="Genomic_DNA"/>
</dbReference>
<organism evidence="4 7">
    <name type="scientific">Hydrogenophaga crassostreae</name>
    <dbReference type="NCBI Taxonomy" id="1763535"/>
    <lineage>
        <taxon>Bacteria</taxon>
        <taxon>Pseudomonadati</taxon>
        <taxon>Pseudomonadota</taxon>
        <taxon>Betaproteobacteria</taxon>
        <taxon>Burkholderiales</taxon>
        <taxon>Comamonadaceae</taxon>
        <taxon>Hydrogenophaga</taxon>
    </lineage>
</organism>
<dbReference type="GO" id="GO:0042918">
    <property type="term" value="P:alkanesulfonate transmembrane transport"/>
    <property type="evidence" value="ECO:0007669"/>
    <property type="project" value="TreeGrafter"/>
</dbReference>
<dbReference type="Gene3D" id="3.40.190.10">
    <property type="entry name" value="Periplasmic binding protein-like II"/>
    <property type="match status" value="2"/>
</dbReference>
<gene>
    <name evidence="4" type="ORF">LPB072_09860</name>
    <name evidence="5" type="ORF">LPB72_07510</name>
</gene>
<evidence type="ECO:0000313" key="7">
    <source>
        <dbReference type="Proteomes" id="UP000185680"/>
    </source>
</evidence>
<accession>A0A167IH67</accession>
<proteinExistence type="inferred from homology"/>
<reference evidence="5 6" key="1">
    <citation type="submission" date="2016-02" db="EMBL/GenBank/DDBJ databases">
        <title>Draft genome sequence of Hydrogenophaga sp. LPB0072.</title>
        <authorList>
            <person name="Shin S.-K."/>
            <person name="Yi H."/>
        </authorList>
    </citation>
    <scope>NUCLEOTIDE SEQUENCE [LARGE SCALE GENOMIC DNA]</scope>
    <source>
        <strain evidence="5 6">LPB0072</strain>
    </source>
</reference>
<evidence type="ECO:0000313" key="5">
    <source>
        <dbReference type="EMBL" id="OAD42744.1"/>
    </source>
</evidence>
<reference evidence="4 7" key="2">
    <citation type="submission" date="2016-10" db="EMBL/GenBank/DDBJ databases">
        <title>Hydorgenophaga sp. LPB0072 isolated from gastropod.</title>
        <authorList>
            <person name="Kim E."/>
            <person name="Yi H."/>
        </authorList>
    </citation>
    <scope>NUCLEOTIDE SEQUENCE [LARGE SCALE GENOMIC DNA]</scope>
    <source>
        <strain evidence="4 7">LPB0072</strain>
    </source>
</reference>
<name>A0A167IH67_9BURK</name>
<dbReference type="GO" id="GO:0042597">
    <property type="term" value="C:periplasmic space"/>
    <property type="evidence" value="ECO:0007669"/>
    <property type="project" value="UniProtKB-SubCell"/>
</dbReference>
<dbReference type="KEGG" id="hyl:LPB072_09860"/>
<dbReference type="SUPFAM" id="SSF53850">
    <property type="entry name" value="Periplasmic binding protein-like II"/>
    <property type="match status" value="1"/>
</dbReference>
<dbReference type="AlphaFoldDB" id="A0A167IH67"/>
<dbReference type="Proteomes" id="UP000185657">
    <property type="component" value="Unassembled WGS sequence"/>
</dbReference>
<dbReference type="STRING" id="1763535.LPB072_09860"/>
<dbReference type="RefSeq" id="WP_066088185.1">
    <property type="nucleotide sequence ID" value="NZ_CP017476.1"/>
</dbReference>
<evidence type="ECO:0008006" key="8">
    <source>
        <dbReference type="Google" id="ProtNLM"/>
    </source>
</evidence>
<dbReference type="EMBL" id="CP017476">
    <property type="protein sequence ID" value="AOW13110.1"/>
    <property type="molecule type" value="Genomic_DNA"/>
</dbReference>
<dbReference type="OrthoDB" id="9806288at2"/>
<dbReference type="Proteomes" id="UP000185680">
    <property type="component" value="Chromosome"/>
</dbReference>
<evidence type="ECO:0000313" key="4">
    <source>
        <dbReference type="EMBL" id="AOW13110.1"/>
    </source>
</evidence>
<evidence type="ECO:0000256" key="2">
    <source>
        <dbReference type="ARBA" id="ARBA00010742"/>
    </source>
</evidence>
<keyword evidence="3" id="KW-0732">Signal</keyword>
<protein>
    <recommendedName>
        <fullName evidence="8">SsuA/THI5-like domain-containing protein</fullName>
    </recommendedName>
</protein>
<keyword evidence="6" id="KW-1185">Reference proteome</keyword>
<evidence type="ECO:0000256" key="1">
    <source>
        <dbReference type="ARBA" id="ARBA00004418"/>
    </source>
</evidence>
<evidence type="ECO:0000256" key="3">
    <source>
        <dbReference type="ARBA" id="ARBA00022729"/>
    </source>
</evidence>
<comment type="subcellular location">
    <subcellularLocation>
        <location evidence="1">Periplasm</location>
    </subcellularLocation>
</comment>
<dbReference type="Pfam" id="PF13379">
    <property type="entry name" value="NMT1_2"/>
    <property type="match status" value="1"/>
</dbReference>
<comment type="similarity">
    <text evidence="2">Belongs to the bacterial solute-binding protein SsuA/TauA family.</text>
</comment>
<dbReference type="PANTHER" id="PTHR30024">
    <property type="entry name" value="ALIPHATIC SULFONATES-BINDING PROTEIN-RELATED"/>
    <property type="match status" value="1"/>
</dbReference>
<evidence type="ECO:0000313" key="6">
    <source>
        <dbReference type="Proteomes" id="UP000185657"/>
    </source>
</evidence>